<comment type="caution">
    <text evidence="3">The sequence shown here is derived from an EMBL/GenBank/DDBJ whole genome shotgun (WGS) entry which is preliminary data.</text>
</comment>
<evidence type="ECO:0000259" key="2">
    <source>
        <dbReference type="Pfam" id="PF22813"/>
    </source>
</evidence>
<organism evidence="3 4">
    <name type="scientific">Phocicoccus schoeneichii</name>
    <dbReference type="NCBI Taxonomy" id="1812261"/>
    <lineage>
        <taxon>Bacteria</taxon>
        <taxon>Bacillati</taxon>
        <taxon>Bacillota</taxon>
        <taxon>Bacilli</taxon>
        <taxon>Bacillales</taxon>
        <taxon>Salinicoccaceae</taxon>
        <taxon>Phocicoccus</taxon>
    </lineage>
</organism>
<keyword evidence="4" id="KW-1185">Reference proteome</keyword>
<dbReference type="InterPro" id="IPR054529">
    <property type="entry name" value="TcaA_2nd"/>
</dbReference>
<evidence type="ECO:0000313" key="4">
    <source>
        <dbReference type="Proteomes" id="UP000521032"/>
    </source>
</evidence>
<feature type="domain" description="TcaA second" evidence="2">
    <location>
        <begin position="25"/>
        <end position="98"/>
    </location>
</feature>
<proteinExistence type="predicted"/>
<protein>
    <recommendedName>
        <fullName evidence="2">TcaA second domain-containing protein</fullName>
    </recommendedName>
</protein>
<keyword evidence="1" id="KW-0732">Signal</keyword>
<accession>A0A6V7R9G0</accession>
<dbReference type="Pfam" id="PF22813">
    <property type="entry name" value="TcaA_2nd"/>
    <property type="match status" value="1"/>
</dbReference>
<feature type="chain" id="PRO_5039522881" description="TcaA second domain-containing protein" evidence="1">
    <location>
        <begin position="22"/>
        <end position="196"/>
    </location>
</feature>
<reference evidence="3 4" key="1">
    <citation type="submission" date="2020-07" db="EMBL/GenBank/DDBJ databases">
        <authorList>
            <person name="Criscuolo A."/>
        </authorList>
    </citation>
    <scope>NUCLEOTIDE SEQUENCE [LARGE SCALE GENOMIC DNA]</scope>
    <source>
        <strain evidence="4">CIP 111030</strain>
    </source>
</reference>
<dbReference type="EMBL" id="CAJEWE010000007">
    <property type="protein sequence ID" value="CAD2073906.1"/>
    <property type="molecule type" value="Genomic_DNA"/>
</dbReference>
<dbReference type="PROSITE" id="PS51257">
    <property type="entry name" value="PROKAR_LIPOPROTEIN"/>
    <property type="match status" value="1"/>
</dbReference>
<sequence>MFKKLLILLGFTLLLAGCGSSEETAVVEDFKKAVLDEDSEALINMAEMSMTDLTEEEAEGYFALIKDNYSEEEFEEAIDAIIDDFKDDANSSSLSSTKGERYEIASFQTRNGELQVRIPRYSVTAEFPPGIYTIQYGPLEVQEWTDTTKRIHIGKIAPGITEYKATAKVRYEDKEFPYTLKINFNNPEDDRVIVEL</sequence>
<feature type="signal peptide" evidence="1">
    <location>
        <begin position="1"/>
        <end position="21"/>
    </location>
</feature>
<dbReference type="Proteomes" id="UP000521032">
    <property type="component" value="Unassembled WGS sequence"/>
</dbReference>
<name>A0A6V7R9G0_9BACL</name>
<evidence type="ECO:0000256" key="1">
    <source>
        <dbReference type="SAM" id="SignalP"/>
    </source>
</evidence>
<gene>
    <name evidence="3" type="ORF">JEOSCH030_00583</name>
</gene>
<evidence type="ECO:0000313" key="3">
    <source>
        <dbReference type="EMBL" id="CAD2073906.1"/>
    </source>
</evidence>
<dbReference type="RefSeq" id="WP_186085853.1">
    <property type="nucleotide sequence ID" value="NZ_BMDB01000002.1"/>
</dbReference>
<dbReference type="AlphaFoldDB" id="A0A6V7R9G0"/>